<dbReference type="Pfam" id="PF25238">
    <property type="entry name" value="OGFOD2-like"/>
    <property type="match status" value="1"/>
</dbReference>
<dbReference type="SMART" id="SM00702">
    <property type="entry name" value="P4Hc"/>
    <property type="match status" value="1"/>
</dbReference>
<proteinExistence type="predicted"/>
<keyword evidence="7" id="KW-1185">Reference proteome</keyword>
<dbReference type="Proteomes" id="UP001178507">
    <property type="component" value="Unassembled WGS sequence"/>
</dbReference>
<dbReference type="InterPro" id="IPR006620">
    <property type="entry name" value="Pro_4_hyd_alph"/>
</dbReference>
<evidence type="ECO:0000259" key="5">
    <source>
        <dbReference type="SMART" id="SM00702"/>
    </source>
</evidence>
<evidence type="ECO:0000313" key="7">
    <source>
        <dbReference type="Proteomes" id="UP001178507"/>
    </source>
</evidence>
<gene>
    <name evidence="6" type="ORF">EVOR1521_LOCUS21132</name>
</gene>
<feature type="domain" description="Prolyl 4-hydroxylase alpha subunit" evidence="5">
    <location>
        <begin position="139"/>
        <end position="309"/>
    </location>
</feature>
<evidence type="ECO:0000313" key="6">
    <source>
        <dbReference type="EMBL" id="CAJ1397031.1"/>
    </source>
</evidence>
<sequence>MGLRPGAMAKESAAWMCQCRVTHNYFLRRANMHFIYSGDDAAFLEEHREELKLLGCSEEEVLKELRRQRQERLKAPEETLVRFERIQKEYQKLHPAVYKLDTSFLHPDFCELVAELRKPHSASAIASFKSRKLLEELRPGLWTFPVFSEAFCDLIEAELSNFNASGLPRTAPNTMNRFGVIMSELGFCEGLLDPLVFEYVNVMAGRLLSAFCETLDSYRAFTVLYEAKEASDKELATHYDNAEVTLNINIGGTWQGGNVVFYGLATANERPPTEVVLRRGHGVFHAGLELHRATPISQGRRHNLILWCRSSGIRNDLCPMCFRQPSVVPTNTFHHEGFTVPPCETGDLVRDMSTDDIYD</sequence>
<dbReference type="AlphaFoldDB" id="A0AA36J0K9"/>
<evidence type="ECO:0000256" key="4">
    <source>
        <dbReference type="ARBA" id="ARBA00023002"/>
    </source>
</evidence>
<organism evidence="6 7">
    <name type="scientific">Effrenium voratum</name>
    <dbReference type="NCBI Taxonomy" id="2562239"/>
    <lineage>
        <taxon>Eukaryota</taxon>
        <taxon>Sar</taxon>
        <taxon>Alveolata</taxon>
        <taxon>Dinophyceae</taxon>
        <taxon>Suessiales</taxon>
        <taxon>Symbiodiniaceae</taxon>
        <taxon>Effrenium</taxon>
    </lineage>
</organism>
<keyword evidence="4" id="KW-0560">Oxidoreductase</keyword>
<protein>
    <recommendedName>
        <fullName evidence="5">Prolyl 4-hydroxylase alpha subunit domain-containing protein</fullName>
    </recommendedName>
</protein>
<dbReference type="GO" id="GO:0005506">
    <property type="term" value="F:iron ion binding"/>
    <property type="evidence" value="ECO:0007669"/>
    <property type="project" value="InterPro"/>
</dbReference>
<dbReference type="Gene3D" id="2.60.120.620">
    <property type="entry name" value="q2cbj1_9rhob like domain"/>
    <property type="match status" value="1"/>
</dbReference>
<dbReference type="GO" id="GO:0016705">
    <property type="term" value="F:oxidoreductase activity, acting on paired donors, with incorporation or reduction of molecular oxygen"/>
    <property type="evidence" value="ECO:0007669"/>
    <property type="project" value="InterPro"/>
</dbReference>
<evidence type="ECO:0000256" key="3">
    <source>
        <dbReference type="ARBA" id="ARBA00022964"/>
    </source>
</evidence>
<evidence type="ECO:0000256" key="1">
    <source>
        <dbReference type="ARBA" id="ARBA00001961"/>
    </source>
</evidence>
<dbReference type="EMBL" id="CAUJNA010003251">
    <property type="protein sequence ID" value="CAJ1397031.1"/>
    <property type="molecule type" value="Genomic_DNA"/>
</dbReference>
<comment type="cofactor">
    <cofactor evidence="1">
        <name>L-ascorbate</name>
        <dbReference type="ChEBI" id="CHEBI:38290"/>
    </cofactor>
</comment>
<keyword evidence="3" id="KW-0223">Dioxygenase</keyword>
<comment type="caution">
    <text evidence="6">The sequence shown here is derived from an EMBL/GenBank/DDBJ whole genome shotgun (WGS) entry which is preliminary data.</text>
</comment>
<reference evidence="6" key="1">
    <citation type="submission" date="2023-08" db="EMBL/GenBank/DDBJ databases">
        <authorList>
            <person name="Chen Y."/>
            <person name="Shah S."/>
            <person name="Dougan E. K."/>
            <person name="Thang M."/>
            <person name="Chan C."/>
        </authorList>
    </citation>
    <scope>NUCLEOTIDE SEQUENCE</scope>
</reference>
<dbReference type="PANTHER" id="PTHR24014">
    <property type="entry name" value="2-OXOGLUTARATE AND IRON-DEPENDENT OXYGENASE DOMAIN-CONTAINING PROTEIN 2"/>
    <property type="match status" value="1"/>
</dbReference>
<evidence type="ECO:0000256" key="2">
    <source>
        <dbReference type="ARBA" id="ARBA00022896"/>
    </source>
</evidence>
<dbReference type="PANTHER" id="PTHR24014:SF4">
    <property type="entry name" value="2-OXOGLUTARATE AND IRON-DEPENDENT OXYGENASE DOMAIN-CONTAINING PROTEIN 2"/>
    <property type="match status" value="1"/>
</dbReference>
<dbReference type="GO" id="GO:0031418">
    <property type="term" value="F:L-ascorbic acid binding"/>
    <property type="evidence" value="ECO:0007669"/>
    <property type="project" value="UniProtKB-KW"/>
</dbReference>
<dbReference type="GO" id="GO:0051213">
    <property type="term" value="F:dioxygenase activity"/>
    <property type="evidence" value="ECO:0007669"/>
    <property type="project" value="UniProtKB-KW"/>
</dbReference>
<keyword evidence="2" id="KW-0847">Vitamin C</keyword>
<accession>A0AA36J0K9</accession>
<name>A0AA36J0K9_9DINO</name>